<keyword evidence="3" id="KW-1185">Reference proteome</keyword>
<feature type="chain" id="PRO_5039301420" description="SH3 domain-containing protein" evidence="1">
    <location>
        <begin position="24"/>
        <end position="106"/>
    </location>
</feature>
<organism evidence="2 3">
    <name type="scientific">Actinomadura barringtoniae</name>
    <dbReference type="NCBI Taxonomy" id="1427535"/>
    <lineage>
        <taxon>Bacteria</taxon>
        <taxon>Bacillati</taxon>
        <taxon>Actinomycetota</taxon>
        <taxon>Actinomycetes</taxon>
        <taxon>Streptosporangiales</taxon>
        <taxon>Thermomonosporaceae</taxon>
        <taxon>Actinomadura</taxon>
    </lineage>
</organism>
<dbReference type="AlphaFoldDB" id="A0A939T4T2"/>
<protein>
    <recommendedName>
        <fullName evidence="4">SH3 domain-containing protein</fullName>
    </recommendedName>
</protein>
<evidence type="ECO:0008006" key="4">
    <source>
        <dbReference type="Google" id="ProtNLM"/>
    </source>
</evidence>
<evidence type="ECO:0000313" key="3">
    <source>
        <dbReference type="Proteomes" id="UP000669179"/>
    </source>
</evidence>
<accession>A0A939T4T2</accession>
<dbReference type="Proteomes" id="UP000669179">
    <property type="component" value="Unassembled WGS sequence"/>
</dbReference>
<dbReference type="RefSeq" id="WP_208260955.1">
    <property type="nucleotide sequence ID" value="NZ_JAGEOJ010000018.1"/>
</dbReference>
<comment type="caution">
    <text evidence="2">The sequence shown here is derived from an EMBL/GenBank/DDBJ whole genome shotgun (WGS) entry which is preliminary data.</text>
</comment>
<evidence type="ECO:0000313" key="2">
    <source>
        <dbReference type="EMBL" id="MBO2452931.1"/>
    </source>
</evidence>
<gene>
    <name evidence="2" type="ORF">J4573_37975</name>
</gene>
<name>A0A939T4T2_9ACTN</name>
<dbReference type="EMBL" id="JAGEOJ010000018">
    <property type="protein sequence ID" value="MBO2452931.1"/>
    <property type="molecule type" value="Genomic_DNA"/>
</dbReference>
<keyword evidence="1" id="KW-0732">Signal</keyword>
<proteinExistence type="predicted"/>
<evidence type="ECO:0000256" key="1">
    <source>
        <dbReference type="SAM" id="SignalP"/>
    </source>
</evidence>
<reference evidence="2" key="1">
    <citation type="submission" date="2021-03" db="EMBL/GenBank/DDBJ databases">
        <authorList>
            <person name="Kanchanasin P."/>
            <person name="Saeng-In P."/>
            <person name="Phongsopitanun W."/>
            <person name="Yuki M."/>
            <person name="Kudo T."/>
            <person name="Ohkuma M."/>
            <person name="Tanasupawat S."/>
        </authorList>
    </citation>
    <scope>NUCLEOTIDE SEQUENCE</scope>
    <source>
        <strain evidence="2">GKU 128</strain>
    </source>
</reference>
<sequence length="106" mass="11254">MALSIAGLATGGAVMLASGAADAATAAPTQDGAAVAMSPVCRYTVGAMHGLNVREKPAGKKIGALRNGKIVFAKKCRNPRGWVKLRGGVKKKYMKKYVYRHYLARY</sequence>
<feature type="signal peptide" evidence="1">
    <location>
        <begin position="1"/>
        <end position="23"/>
    </location>
</feature>